<dbReference type="InterPro" id="IPR051024">
    <property type="entry name" value="GlcNAc_Chitin_IntDeg"/>
</dbReference>
<dbReference type="InterPro" id="IPR014756">
    <property type="entry name" value="Ig_E-set"/>
</dbReference>
<dbReference type="AlphaFoldDB" id="A0A7X6D0P9"/>
<feature type="chain" id="PRO_5038350641" evidence="3">
    <location>
        <begin position="22"/>
        <end position="196"/>
    </location>
</feature>
<proteinExistence type="predicted"/>
<keyword evidence="6" id="KW-1185">Reference proteome</keyword>
<keyword evidence="1 3" id="KW-0732">Signal</keyword>
<dbReference type="PANTHER" id="PTHR34823:SF1">
    <property type="entry name" value="CHITIN-BINDING TYPE-4 DOMAIN-CONTAINING PROTEIN"/>
    <property type="match status" value="1"/>
</dbReference>
<feature type="domain" description="Chitin-binding type-4" evidence="4">
    <location>
        <begin position="29"/>
        <end position="194"/>
    </location>
</feature>
<dbReference type="GO" id="GO:0004497">
    <property type="term" value="F:monooxygenase activity"/>
    <property type="evidence" value="ECO:0007669"/>
    <property type="project" value="UniProtKB-KW"/>
</dbReference>
<evidence type="ECO:0000256" key="2">
    <source>
        <dbReference type="SAM" id="MobiDB-lite"/>
    </source>
</evidence>
<evidence type="ECO:0000256" key="3">
    <source>
        <dbReference type="SAM" id="SignalP"/>
    </source>
</evidence>
<dbReference type="EMBL" id="JAAVJD010000061">
    <property type="protein sequence ID" value="NJQ05997.1"/>
    <property type="molecule type" value="Genomic_DNA"/>
</dbReference>
<dbReference type="CDD" id="cd21177">
    <property type="entry name" value="LPMO_AA10"/>
    <property type="match status" value="1"/>
</dbReference>
<name>A0A7X6D0P9_9ACTN</name>
<dbReference type="RefSeq" id="WP_167969625.1">
    <property type="nucleotide sequence ID" value="NZ_BHZG01000062.1"/>
</dbReference>
<evidence type="ECO:0000256" key="1">
    <source>
        <dbReference type="ARBA" id="ARBA00022729"/>
    </source>
</evidence>
<evidence type="ECO:0000313" key="6">
    <source>
        <dbReference type="Proteomes" id="UP000578686"/>
    </source>
</evidence>
<reference evidence="5 6" key="1">
    <citation type="submission" date="2020-03" db="EMBL/GenBank/DDBJ databases">
        <title>Draft genome of Streptomyces sp. ventii, isolated from the Axial Seamount in the Pacific Ocean, and resequencing of the two type strains Streptomyces lonarensis strain NCL 716 and Streptomyces bohaiensis strain 11A07.</title>
        <authorList>
            <person name="Loughran R.M."/>
            <person name="Pfannmuller K.M."/>
            <person name="Wasson B.J."/>
            <person name="Deadmond M.C."/>
            <person name="Paddock B.E."/>
            <person name="Koyack M.J."/>
            <person name="Gallegos D.A."/>
            <person name="Mitchell E.A."/>
            <person name="Ushijima B."/>
            <person name="Saw J.H."/>
            <person name="Mcphail K.L."/>
            <person name="Videau P."/>
        </authorList>
    </citation>
    <scope>NUCLEOTIDE SEQUENCE [LARGE SCALE GENOMIC DNA]</scope>
    <source>
        <strain evidence="5 6">NCL716</strain>
    </source>
</reference>
<keyword evidence="5" id="KW-0503">Monooxygenase</keyword>
<feature type="compositionally biased region" description="Polar residues" evidence="2">
    <location>
        <begin position="83"/>
        <end position="98"/>
    </location>
</feature>
<comment type="caution">
    <text evidence="5">The sequence shown here is derived from an EMBL/GenBank/DDBJ whole genome shotgun (WGS) entry which is preliminary data.</text>
</comment>
<dbReference type="SUPFAM" id="SSF81296">
    <property type="entry name" value="E set domains"/>
    <property type="match status" value="1"/>
</dbReference>
<feature type="region of interest" description="Disordered" evidence="2">
    <location>
        <begin position="57"/>
        <end position="98"/>
    </location>
</feature>
<organism evidence="5 6">
    <name type="scientific">Streptomyces lonarensis</name>
    <dbReference type="NCBI Taxonomy" id="700599"/>
    <lineage>
        <taxon>Bacteria</taxon>
        <taxon>Bacillati</taxon>
        <taxon>Actinomycetota</taxon>
        <taxon>Actinomycetes</taxon>
        <taxon>Kitasatosporales</taxon>
        <taxon>Streptomycetaceae</taxon>
        <taxon>Streptomyces</taxon>
    </lineage>
</organism>
<feature type="signal peptide" evidence="3">
    <location>
        <begin position="1"/>
        <end position="21"/>
    </location>
</feature>
<evidence type="ECO:0000259" key="4">
    <source>
        <dbReference type="Pfam" id="PF03067"/>
    </source>
</evidence>
<keyword evidence="5" id="KW-0560">Oxidoreductase</keyword>
<dbReference type="PANTHER" id="PTHR34823">
    <property type="entry name" value="GLCNAC-BINDING PROTEIN A"/>
    <property type="match status" value="1"/>
</dbReference>
<dbReference type="Pfam" id="PF03067">
    <property type="entry name" value="LPMO_10"/>
    <property type="match status" value="1"/>
</dbReference>
<dbReference type="Gene3D" id="2.70.50.50">
    <property type="entry name" value="chitin-binding protein cbp21"/>
    <property type="match status" value="1"/>
</dbReference>
<accession>A0A7X6D0P9</accession>
<dbReference type="InterPro" id="IPR004302">
    <property type="entry name" value="Cellulose/chitin-bd_N"/>
</dbReference>
<dbReference type="Proteomes" id="UP000578686">
    <property type="component" value="Unassembled WGS sequence"/>
</dbReference>
<evidence type="ECO:0000313" key="5">
    <source>
        <dbReference type="EMBL" id="NJQ05997.1"/>
    </source>
</evidence>
<sequence>MRTKLTAAVTGLGLAAATVLAAAGAANSHGYTTSPTSRQAHCAQGAAPDCGNIVWEPQSVEGPKGFPQAGPADGAICSGGNGQFSQLDQPRNASWPTTSLSPGAGFTFDWTITAAHSTTDFRYFVTKDGWDPNTPLTRADLEPQPFLTVPMDGRQPNWSESHTGTLPQKSGRHLILAVWDVADTANAFYACSDVQF</sequence>
<gene>
    <name evidence="5" type="ORF">HCN56_10510</name>
</gene>
<protein>
    <submittedName>
        <fullName evidence="5">Lytic polysaccharide monooxygenase</fullName>
    </submittedName>
</protein>